<keyword evidence="1" id="KW-0812">Transmembrane</keyword>
<gene>
    <name evidence="2" type="ORF">FA15DRAFT_707641</name>
</gene>
<name>A0A5C3KLW2_COPMA</name>
<accession>A0A5C3KLW2</accession>
<proteinExistence type="predicted"/>
<evidence type="ECO:0000313" key="3">
    <source>
        <dbReference type="Proteomes" id="UP000307440"/>
    </source>
</evidence>
<dbReference type="OrthoDB" id="3233661at2759"/>
<dbReference type="EMBL" id="ML210282">
    <property type="protein sequence ID" value="TFK20977.1"/>
    <property type="molecule type" value="Genomic_DNA"/>
</dbReference>
<keyword evidence="1" id="KW-0472">Membrane</keyword>
<keyword evidence="3" id="KW-1185">Reference proteome</keyword>
<reference evidence="2 3" key="1">
    <citation type="journal article" date="2019" name="Nat. Ecol. Evol.">
        <title>Megaphylogeny resolves global patterns of mushroom evolution.</title>
        <authorList>
            <person name="Varga T."/>
            <person name="Krizsan K."/>
            <person name="Foldi C."/>
            <person name="Dima B."/>
            <person name="Sanchez-Garcia M."/>
            <person name="Sanchez-Ramirez S."/>
            <person name="Szollosi G.J."/>
            <person name="Szarkandi J.G."/>
            <person name="Papp V."/>
            <person name="Albert L."/>
            <person name="Andreopoulos W."/>
            <person name="Angelini C."/>
            <person name="Antonin V."/>
            <person name="Barry K.W."/>
            <person name="Bougher N.L."/>
            <person name="Buchanan P."/>
            <person name="Buyck B."/>
            <person name="Bense V."/>
            <person name="Catcheside P."/>
            <person name="Chovatia M."/>
            <person name="Cooper J."/>
            <person name="Damon W."/>
            <person name="Desjardin D."/>
            <person name="Finy P."/>
            <person name="Geml J."/>
            <person name="Haridas S."/>
            <person name="Hughes K."/>
            <person name="Justo A."/>
            <person name="Karasinski D."/>
            <person name="Kautmanova I."/>
            <person name="Kiss B."/>
            <person name="Kocsube S."/>
            <person name="Kotiranta H."/>
            <person name="LaButti K.M."/>
            <person name="Lechner B.E."/>
            <person name="Liimatainen K."/>
            <person name="Lipzen A."/>
            <person name="Lukacs Z."/>
            <person name="Mihaltcheva S."/>
            <person name="Morgado L.N."/>
            <person name="Niskanen T."/>
            <person name="Noordeloos M.E."/>
            <person name="Ohm R.A."/>
            <person name="Ortiz-Santana B."/>
            <person name="Ovrebo C."/>
            <person name="Racz N."/>
            <person name="Riley R."/>
            <person name="Savchenko A."/>
            <person name="Shiryaev A."/>
            <person name="Soop K."/>
            <person name="Spirin V."/>
            <person name="Szebenyi C."/>
            <person name="Tomsovsky M."/>
            <person name="Tulloss R.E."/>
            <person name="Uehling J."/>
            <person name="Grigoriev I.V."/>
            <person name="Vagvolgyi C."/>
            <person name="Papp T."/>
            <person name="Martin F.M."/>
            <person name="Miettinen O."/>
            <person name="Hibbett D.S."/>
            <person name="Nagy L.G."/>
        </authorList>
    </citation>
    <scope>NUCLEOTIDE SEQUENCE [LARGE SCALE GENOMIC DNA]</scope>
    <source>
        <strain evidence="2 3">CBS 121175</strain>
    </source>
</reference>
<organism evidence="2 3">
    <name type="scientific">Coprinopsis marcescibilis</name>
    <name type="common">Agaric fungus</name>
    <name type="synonym">Psathyrella marcescibilis</name>
    <dbReference type="NCBI Taxonomy" id="230819"/>
    <lineage>
        <taxon>Eukaryota</taxon>
        <taxon>Fungi</taxon>
        <taxon>Dikarya</taxon>
        <taxon>Basidiomycota</taxon>
        <taxon>Agaricomycotina</taxon>
        <taxon>Agaricomycetes</taxon>
        <taxon>Agaricomycetidae</taxon>
        <taxon>Agaricales</taxon>
        <taxon>Agaricineae</taxon>
        <taxon>Psathyrellaceae</taxon>
        <taxon>Coprinopsis</taxon>
    </lineage>
</organism>
<dbReference type="STRING" id="230819.A0A5C3KLW2"/>
<sequence length="517" mass="56374">MILLEGNPDEKNQLEFEAAVVSRSSWSSLRPPQPATIRLRLPEEYASSVRSSLPDYETSQRVHRKPPQLAQNWTVFGVSRRKVSTWALIALVVLVLAVILPVSIVRSRRDDQGRQTFEEFGVSESISSPYTISQLQWEGYAGECIEPTTSNSRFYTDSTGYYVESILTQYRLQATGLVAIRLDSTYLSQLVGSLTVEMSKDLDQQDAIMNVGITASPNILGAVTVCLNQANSTRGLTPQAYGVNDTLAVDIRVELPQTSSIEAFVTNLPGFAQTIGTVHGIETLYLEGYNASISCEFAKASFVTISNALAPIRGTFYVGKSIELKGIHSLVEVNVTLEYSPAPLGDSVEPWTVLDINGAHSPIIANVTLYKPQIVQSIDNSTEVSVSGNPFFTSVVSYAGLIDLALSQPSDYPPGVTGQTLNVRNSLAATVVKLDSKIADTFTVRSRLDGVRLQVHGNDTTSLTHPEGLTRLVHLDKQTARKIIGRVEWQGLSESLEPVFSHTDILSSSGSVLLEFT</sequence>
<evidence type="ECO:0000256" key="1">
    <source>
        <dbReference type="SAM" id="Phobius"/>
    </source>
</evidence>
<feature type="transmembrane region" description="Helical" evidence="1">
    <location>
        <begin position="83"/>
        <end position="105"/>
    </location>
</feature>
<dbReference type="AlphaFoldDB" id="A0A5C3KLW2"/>
<evidence type="ECO:0000313" key="2">
    <source>
        <dbReference type="EMBL" id="TFK20977.1"/>
    </source>
</evidence>
<keyword evidence="1" id="KW-1133">Transmembrane helix</keyword>
<protein>
    <submittedName>
        <fullName evidence="2">Uncharacterized protein</fullName>
    </submittedName>
</protein>
<dbReference type="Proteomes" id="UP000307440">
    <property type="component" value="Unassembled WGS sequence"/>
</dbReference>